<evidence type="ECO:0000256" key="3">
    <source>
        <dbReference type="RuleBase" id="RU365077"/>
    </source>
</evidence>
<dbReference type="InterPro" id="IPR002189">
    <property type="entry name" value="CapZ_alpha"/>
</dbReference>
<dbReference type="Pfam" id="PF01267">
    <property type="entry name" value="F-actin_cap_A"/>
    <property type="match status" value="1"/>
</dbReference>
<proteinExistence type="inferred from homology"/>
<keyword evidence="6" id="KW-1185">Reference proteome</keyword>
<dbReference type="PANTHER" id="PTHR10653:SF5">
    <property type="entry name" value="F-ACTIN-CAPPING PROTEIN SUBUNIT ALPHA-1"/>
    <property type="match status" value="1"/>
</dbReference>
<dbReference type="GO" id="GO:0051015">
    <property type="term" value="F:actin filament binding"/>
    <property type="evidence" value="ECO:0007669"/>
    <property type="project" value="TreeGrafter"/>
</dbReference>
<dbReference type="GO" id="GO:0030036">
    <property type="term" value="P:actin cytoskeleton organization"/>
    <property type="evidence" value="ECO:0007669"/>
    <property type="project" value="TreeGrafter"/>
</dbReference>
<dbReference type="GO" id="GO:0051016">
    <property type="term" value="P:barbed-end actin filament capping"/>
    <property type="evidence" value="ECO:0007669"/>
    <property type="project" value="UniProtKB-UniRule"/>
</dbReference>
<feature type="non-terminal residue" evidence="5">
    <location>
        <position position="1"/>
    </location>
</feature>
<protein>
    <recommendedName>
        <fullName evidence="3">F-actin-capping protein subunit alpha</fullName>
    </recommendedName>
</protein>
<evidence type="ECO:0000256" key="4">
    <source>
        <dbReference type="SAM" id="MobiDB-lite"/>
    </source>
</evidence>
<dbReference type="GO" id="GO:0008290">
    <property type="term" value="C:F-actin capping protein complex"/>
    <property type="evidence" value="ECO:0007669"/>
    <property type="project" value="UniProtKB-UniRule"/>
</dbReference>
<dbReference type="Gene3D" id="3.90.1150.210">
    <property type="entry name" value="F-actin capping protein, beta subunit"/>
    <property type="match status" value="1"/>
</dbReference>
<evidence type="ECO:0000313" key="6">
    <source>
        <dbReference type="Proteomes" id="UP000386466"/>
    </source>
</evidence>
<dbReference type="AlphaFoldDB" id="A0A485NL62"/>
<dbReference type="InterPro" id="IPR037282">
    <property type="entry name" value="CapZ_alpha/beta"/>
</dbReference>
<dbReference type="EMBL" id="CAAGRJ010014864">
    <property type="protein sequence ID" value="VFV30842.1"/>
    <property type="molecule type" value="Genomic_DNA"/>
</dbReference>
<feature type="region of interest" description="Disordered" evidence="4">
    <location>
        <begin position="1"/>
        <end position="23"/>
    </location>
</feature>
<keyword evidence="2 3" id="KW-0009">Actin-binding</keyword>
<evidence type="ECO:0000256" key="1">
    <source>
        <dbReference type="ARBA" id="ARBA00022467"/>
    </source>
</evidence>
<dbReference type="SUPFAM" id="SSF90096">
    <property type="entry name" value="Subunits of heterodimeric actin filament capping protein Capz"/>
    <property type="match status" value="1"/>
</dbReference>
<comment type="subunit">
    <text evidence="3">Heterodimer of an alpha and a beta subunit.</text>
</comment>
<dbReference type="InterPro" id="IPR042276">
    <property type="entry name" value="CapZ_alpha/beta_2"/>
</dbReference>
<organism evidence="5 6">
    <name type="scientific">Lynx pardinus</name>
    <name type="common">Iberian lynx</name>
    <name type="synonym">Felis pardina</name>
    <dbReference type="NCBI Taxonomy" id="191816"/>
    <lineage>
        <taxon>Eukaryota</taxon>
        <taxon>Metazoa</taxon>
        <taxon>Chordata</taxon>
        <taxon>Craniata</taxon>
        <taxon>Vertebrata</taxon>
        <taxon>Euteleostomi</taxon>
        <taxon>Mammalia</taxon>
        <taxon>Eutheria</taxon>
        <taxon>Laurasiatheria</taxon>
        <taxon>Carnivora</taxon>
        <taxon>Feliformia</taxon>
        <taxon>Felidae</taxon>
        <taxon>Felinae</taxon>
        <taxon>Lynx</taxon>
    </lineage>
</organism>
<comment type="function">
    <text evidence="3">F-actin-capping proteins bind in a Ca(2+)-independent manner to the fast growing ends of actin filaments (barbed end) thereby blocking the exchange of subunits at these ends. Unlike other capping proteins (such as gelsolin and severin), these proteins do not sever actin filaments.</text>
</comment>
<evidence type="ECO:0000256" key="2">
    <source>
        <dbReference type="ARBA" id="ARBA00023203"/>
    </source>
</evidence>
<feature type="compositionally biased region" description="Polar residues" evidence="4">
    <location>
        <begin position="9"/>
        <end position="23"/>
    </location>
</feature>
<keyword evidence="1 3" id="KW-0117">Actin capping</keyword>
<gene>
    <name evidence="5" type="ORF">LYPA_23C004886</name>
</gene>
<comment type="similarity">
    <text evidence="3">Belongs to the F-actin-capping protein alpha subunit family.</text>
</comment>
<dbReference type="Proteomes" id="UP000386466">
    <property type="component" value="Unassembled WGS sequence"/>
</dbReference>
<dbReference type="GO" id="GO:0030863">
    <property type="term" value="C:cortical cytoskeleton"/>
    <property type="evidence" value="ECO:0007669"/>
    <property type="project" value="TreeGrafter"/>
</dbReference>
<dbReference type="PANTHER" id="PTHR10653">
    <property type="entry name" value="F-ACTIN-CAPPING PROTEIN SUBUNIT ALPHA"/>
    <property type="match status" value="1"/>
</dbReference>
<sequence>IQVHCDQDGNVQSVSQEDVQDAGTVSNAVRTPKGFLHIIEHAENECQTAISENYQNNVRRRIQGLEPATRTEIDWNEILSYRTGKEMQNA</sequence>
<accession>A0A485NL62</accession>
<evidence type="ECO:0000313" key="5">
    <source>
        <dbReference type="EMBL" id="VFV30842.1"/>
    </source>
</evidence>
<reference evidence="5 6" key="1">
    <citation type="submission" date="2019-01" db="EMBL/GenBank/DDBJ databases">
        <authorList>
            <person name="Alioto T."/>
            <person name="Alioto T."/>
        </authorList>
    </citation>
    <scope>NUCLEOTIDE SEQUENCE [LARGE SCALE GENOMIC DNA]</scope>
</reference>
<name>A0A485NL62_LYNPA</name>